<dbReference type="CDD" id="cd18186">
    <property type="entry name" value="BTB_POZ_ZBTB_KLHL-like"/>
    <property type="match status" value="1"/>
</dbReference>
<gene>
    <name evidence="2" type="ORF">BS47DRAFT_1415667</name>
</gene>
<accession>A0A9P6AMQ0</accession>
<dbReference type="OrthoDB" id="3164835at2759"/>
<dbReference type="InterPro" id="IPR011333">
    <property type="entry name" value="SKP1/BTB/POZ_sf"/>
</dbReference>
<keyword evidence="3" id="KW-1185">Reference proteome</keyword>
<feature type="domain" description="BTB" evidence="1">
    <location>
        <begin position="23"/>
        <end position="84"/>
    </location>
</feature>
<dbReference type="SMART" id="SM00225">
    <property type="entry name" value="BTB"/>
    <property type="match status" value="1"/>
</dbReference>
<dbReference type="Pfam" id="PF00651">
    <property type="entry name" value="BTB"/>
    <property type="match status" value="1"/>
</dbReference>
<proteinExistence type="predicted"/>
<evidence type="ECO:0000313" key="3">
    <source>
        <dbReference type="Proteomes" id="UP000886523"/>
    </source>
</evidence>
<evidence type="ECO:0000313" key="2">
    <source>
        <dbReference type="EMBL" id="KAF9508670.1"/>
    </source>
</evidence>
<protein>
    <recommendedName>
        <fullName evidence="1">BTB domain-containing protein</fullName>
    </recommendedName>
</protein>
<name>A0A9P6AMQ0_9AGAM</name>
<reference evidence="2" key="1">
    <citation type="journal article" date="2020" name="Nat. Commun.">
        <title>Large-scale genome sequencing of mycorrhizal fungi provides insights into the early evolution of symbiotic traits.</title>
        <authorList>
            <person name="Miyauchi S."/>
            <person name="Kiss E."/>
            <person name="Kuo A."/>
            <person name="Drula E."/>
            <person name="Kohler A."/>
            <person name="Sanchez-Garcia M."/>
            <person name="Morin E."/>
            <person name="Andreopoulos B."/>
            <person name="Barry K.W."/>
            <person name="Bonito G."/>
            <person name="Buee M."/>
            <person name="Carver A."/>
            <person name="Chen C."/>
            <person name="Cichocki N."/>
            <person name="Clum A."/>
            <person name="Culley D."/>
            <person name="Crous P.W."/>
            <person name="Fauchery L."/>
            <person name="Girlanda M."/>
            <person name="Hayes R.D."/>
            <person name="Keri Z."/>
            <person name="LaButti K."/>
            <person name="Lipzen A."/>
            <person name="Lombard V."/>
            <person name="Magnuson J."/>
            <person name="Maillard F."/>
            <person name="Murat C."/>
            <person name="Nolan M."/>
            <person name="Ohm R.A."/>
            <person name="Pangilinan J."/>
            <person name="Pereira M.F."/>
            <person name="Perotto S."/>
            <person name="Peter M."/>
            <person name="Pfister S."/>
            <person name="Riley R."/>
            <person name="Sitrit Y."/>
            <person name="Stielow J.B."/>
            <person name="Szollosi G."/>
            <person name="Zifcakova L."/>
            <person name="Stursova M."/>
            <person name="Spatafora J.W."/>
            <person name="Tedersoo L."/>
            <person name="Vaario L.M."/>
            <person name="Yamada A."/>
            <person name="Yan M."/>
            <person name="Wang P."/>
            <person name="Xu J."/>
            <person name="Bruns T."/>
            <person name="Baldrian P."/>
            <person name="Vilgalys R."/>
            <person name="Dunand C."/>
            <person name="Henrissat B."/>
            <person name="Grigoriev I.V."/>
            <person name="Hibbett D."/>
            <person name="Nagy L.G."/>
            <person name="Martin F.M."/>
        </authorList>
    </citation>
    <scope>NUCLEOTIDE SEQUENCE</scope>
    <source>
        <strain evidence="2">UP504</strain>
    </source>
</reference>
<comment type="caution">
    <text evidence="2">The sequence shown here is derived from an EMBL/GenBank/DDBJ whole genome shotgun (WGS) entry which is preliminary data.</text>
</comment>
<dbReference type="EMBL" id="MU129054">
    <property type="protein sequence ID" value="KAF9508670.1"/>
    <property type="molecule type" value="Genomic_DNA"/>
</dbReference>
<dbReference type="SUPFAM" id="SSF54695">
    <property type="entry name" value="POZ domain"/>
    <property type="match status" value="1"/>
</dbReference>
<organism evidence="2 3">
    <name type="scientific">Hydnum rufescens UP504</name>
    <dbReference type="NCBI Taxonomy" id="1448309"/>
    <lineage>
        <taxon>Eukaryota</taxon>
        <taxon>Fungi</taxon>
        <taxon>Dikarya</taxon>
        <taxon>Basidiomycota</taxon>
        <taxon>Agaricomycotina</taxon>
        <taxon>Agaricomycetes</taxon>
        <taxon>Cantharellales</taxon>
        <taxon>Hydnaceae</taxon>
        <taxon>Hydnum</taxon>
    </lineage>
</organism>
<dbReference type="InterPro" id="IPR000210">
    <property type="entry name" value="BTB/POZ_dom"/>
</dbReference>
<sequence length="200" mass="22089">MPRPKAKSSPSDPPLTPLSFNDGDVILRAGNTDFKVHIWLLRLSSPFFESMFSLPQPNPGKSEIPVIPMDEDAASLDFVLRSIYPVKRSQITSIEQAQKLFAIAEKLDVQCVLEPLRVSLTQLLAAEPIPLRSWAIATRYGLEEAQRAAAERFNPAVIGQPPPQELAHVSALQYLQLLEAYRDGISLPLYITKKGSPTAS</sequence>
<dbReference type="Gene3D" id="3.30.710.10">
    <property type="entry name" value="Potassium Channel Kv1.1, Chain A"/>
    <property type="match status" value="1"/>
</dbReference>
<evidence type="ECO:0000259" key="1">
    <source>
        <dbReference type="PROSITE" id="PS50097"/>
    </source>
</evidence>
<dbReference type="Proteomes" id="UP000886523">
    <property type="component" value="Unassembled WGS sequence"/>
</dbReference>
<dbReference type="PROSITE" id="PS50097">
    <property type="entry name" value="BTB"/>
    <property type="match status" value="1"/>
</dbReference>
<dbReference type="AlphaFoldDB" id="A0A9P6AMQ0"/>